<proteinExistence type="predicted"/>
<evidence type="ECO:0000313" key="2">
    <source>
        <dbReference type="Proteomes" id="UP000264980"/>
    </source>
</evidence>
<protein>
    <submittedName>
        <fullName evidence="1">Uncharacterized protein</fullName>
    </submittedName>
</protein>
<reference evidence="1 2" key="1">
    <citation type="submission" date="2016-01" db="EMBL/GenBank/DDBJ databases">
        <authorList>
            <person name="Oliw E.H."/>
        </authorList>
    </citation>
    <scope>NUCLEOTIDE SEQUENCE [LARGE SCALE GENOMIC DNA]</scope>
    <source>
        <strain evidence="1 2">MDcuke</strain>
    </source>
</reference>
<dbReference type="AlphaFoldDB" id="A0A345CUV7"/>
<name>A0A345CUV7_9GAMM</name>
<dbReference type="EMBL" id="CP013970">
    <property type="protein sequence ID" value="AXF77224.1"/>
    <property type="molecule type" value="Genomic_DNA"/>
</dbReference>
<dbReference type="Proteomes" id="UP000264980">
    <property type="component" value="Chromosome"/>
</dbReference>
<organism evidence="1 2">
    <name type="scientific">Erwinia tracheiphila</name>
    <dbReference type="NCBI Taxonomy" id="65700"/>
    <lineage>
        <taxon>Bacteria</taxon>
        <taxon>Pseudomonadati</taxon>
        <taxon>Pseudomonadota</taxon>
        <taxon>Gammaproteobacteria</taxon>
        <taxon>Enterobacterales</taxon>
        <taxon>Erwiniaceae</taxon>
        <taxon>Erwinia</taxon>
    </lineage>
</organism>
<sequence length="109" mass="11955">MKIITFARAFLFHSTAAAAKRASSDKKYAPFAEKIISAKKNLANTRIKKYDSLLETVKKIKLADYNGTGDTVTHVASKNCHAAVLEEIKVQLAGQPAKINNAQSTHRLI</sequence>
<gene>
    <name evidence="1" type="ORF">AV903_16200</name>
</gene>
<accession>A0A345CUV7</accession>
<evidence type="ECO:0000313" key="1">
    <source>
        <dbReference type="EMBL" id="AXF77224.1"/>
    </source>
</evidence>
<dbReference type="RefSeq" id="WP_233479855.1">
    <property type="nucleotide sequence ID" value="NZ_CP013970.1"/>
</dbReference>